<dbReference type="EnsemblPlants" id="AET1Gv20774100.2">
    <property type="protein sequence ID" value="AET1Gv20774100.2"/>
    <property type="gene ID" value="AET1Gv20774100"/>
</dbReference>
<reference evidence="2" key="5">
    <citation type="journal article" date="2021" name="G3 (Bethesda)">
        <title>Aegilops tauschii genome assembly Aet v5.0 features greater sequence contiguity and improved annotation.</title>
        <authorList>
            <person name="Wang L."/>
            <person name="Zhu T."/>
            <person name="Rodriguez J.C."/>
            <person name="Deal K.R."/>
            <person name="Dubcovsky J."/>
            <person name="McGuire P.E."/>
            <person name="Lux T."/>
            <person name="Spannagl M."/>
            <person name="Mayer K.F.X."/>
            <person name="Baldrich P."/>
            <person name="Meyers B.C."/>
            <person name="Huo N."/>
            <person name="Gu Y.Q."/>
            <person name="Zhou H."/>
            <person name="Devos K.M."/>
            <person name="Bennetzen J.L."/>
            <person name="Unver T."/>
            <person name="Budak H."/>
            <person name="Gulick P.J."/>
            <person name="Galiba G."/>
            <person name="Kalapos B."/>
            <person name="Nelson D.R."/>
            <person name="Li P."/>
            <person name="You F.M."/>
            <person name="Luo M.C."/>
            <person name="Dvorak J."/>
        </authorList>
    </citation>
    <scope>NUCLEOTIDE SEQUENCE [LARGE SCALE GENOMIC DNA]</scope>
    <source>
        <strain evidence="2">cv. AL8/78</strain>
    </source>
</reference>
<dbReference type="InterPro" id="IPR026960">
    <property type="entry name" value="RVT-Znf"/>
</dbReference>
<protein>
    <recommendedName>
        <fullName evidence="1">Reverse transcriptase zinc-binding domain-containing protein</fullName>
    </recommendedName>
</protein>
<dbReference type="Gramene" id="AET1Gv20774100.2">
    <property type="protein sequence ID" value="AET1Gv20774100.2"/>
    <property type="gene ID" value="AET1Gv20774100"/>
</dbReference>
<evidence type="ECO:0000313" key="2">
    <source>
        <dbReference type="EnsemblPlants" id="AET1Gv20774100.2"/>
    </source>
</evidence>
<organism evidence="2 3">
    <name type="scientific">Aegilops tauschii subsp. strangulata</name>
    <name type="common">Goatgrass</name>
    <dbReference type="NCBI Taxonomy" id="200361"/>
    <lineage>
        <taxon>Eukaryota</taxon>
        <taxon>Viridiplantae</taxon>
        <taxon>Streptophyta</taxon>
        <taxon>Embryophyta</taxon>
        <taxon>Tracheophyta</taxon>
        <taxon>Spermatophyta</taxon>
        <taxon>Magnoliopsida</taxon>
        <taxon>Liliopsida</taxon>
        <taxon>Poales</taxon>
        <taxon>Poaceae</taxon>
        <taxon>BOP clade</taxon>
        <taxon>Pooideae</taxon>
        <taxon>Triticodae</taxon>
        <taxon>Triticeae</taxon>
        <taxon>Triticinae</taxon>
        <taxon>Aegilops</taxon>
    </lineage>
</organism>
<sequence length="108" mass="13138">MTFTVAKAYKILIRETTTIPAIAWLWKACTQLKHKFFFWLLINNMLNTTELLRRKNFFIQDYRCVMCDEYVLETRDRLFFHCDFAQICWKYVCPKWSPLCRRDSGSAY</sequence>
<dbReference type="AlphaFoldDB" id="A0A452ZH53"/>
<reference evidence="2" key="3">
    <citation type="journal article" date="2017" name="Nature">
        <title>Genome sequence of the progenitor of the wheat D genome Aegilops tauschii.</title>
        <authorList>
            <person name="Luo M.C."/>
            <person name="Gu Y.Q."/>
            <person name="Puiu D."/>
            <person name="Wang H."/>
            <person name="Twardziok S.O."/>
            <person name="Deal K.R."/>
            <person name="Huo N."/>
            <person name="Zhu T."/>
            <person name="Wang L."/>
            <person name="Wang Y."/>
            <person name="McGuire P.E."/>
            <person name="Liu S."/>
            <person name="Long H."/>
            <person name="Ramasamy R.K."/>
            <person name="Rodriguez J.C."/>
            <person name="Van S.L."/>
            <person name="Yuan L."/>
            <person name="Wang Z."/>
            <person name="Xia Z."/>
            <person name="Xiao L."/>
            <person name="Anderson O.D."/>
            <person name="Ouyang S."/>
            <person name="Liang Y."/>
            <person name="Zimin A.V."/>
            <person name="Pertea G."/>
            <person name="Qi P."/>
            <person name="Bennetzen J.L."/>
            <person name="Dai X."/>
            <person name="Dawson M.W."/>
            <person name="Muller H.G."/>
            <person name="Kugler K."/>
            <person name="Rivarola-Duarte L."/>
            <person name="Spannagl M."/>
            <person name="Mayer K.F.X."/>
            <person name="Lu F.H."/>
            <person name="Bevan M.W."/>
            <person name="Leroy P."/>
            <person name="Li P."/>
            <person name="You F.M."/>
            <person name="Sun Q."/>
            <person name="Liu Z."/>
            <person name="Lyons E."/>
            <person name="Wicker T."/>
            <person name="Salzberg S.L."/>
            <person name="Devos K.M."/>
            <person name="Dvorak J."/>
        </authorList>
    </citation>
    <scope>NUCLEOTIDE SEQUENCE [LARGE SCALE GENOMIC DNA]</scope>
    <source>
        <strain evidence="2">cv. AL8/78</strain>
    </source>
</reference>
<dbReference type="Pfam" id="PF13966">
    <property type="entry name" value="zf-RVT"/>
    <property type="match status" value="1"/>
</dbReference>
<dbReference type="STRING" id="200361.A0A452ZH53"/>
<evidence type="ECO:0000313" key="3">
    <source>
        <dbReference type="Proteomes" id="UP000015105"/>
    </source>
</evidence>
<reference evidence="3" key="1">
    <citation type="journal article" date="2014" name="Science">
        <title>Ancient hybridizations among the ancestral genomes of bread wheat.</title>
        <authorList>
            <consortium name="International Wheat Genome Sequencing Consortium,"/>
            <person name="Marcussen T."/>
            <person name="Sandve S.R."/>
            <person name="Heier L."/>
            <person name="Spannagl M."/>
            <person name="Pfeifer M."/>
            <person name="Jakobsen K.S."/>
            <person name="Wulff B.B."/>
            <person name="Steuernagel B."/>
            <person name="Mayer K.F."/>
            <person name="Olsen O.A."/>
        </authorList>
    </citation>
    <scope>NUCLEOTIDE SEQUENCE [LARGE SCALE GENOMIC DNA]</scope>
    <source>
        <strain evidence="3">cv. AL8/78</strain>
    </source>
</reference>
<reference evidence="2" key="4">
    <citation type="submission" date="2019-03" db="UniProtKB">
        <authorList>
            <consortium name="EnsemblPlants"/>
        </authorList>
    </citation>
    <scope>IDENTIFICATION</scope>
</reference>
<name>A0A452ZH53_AEGTS</name>
<dbReference type="Proteomes" id="UP000015105">
    <property type="component" value="Chromosome 1D"/>
</dbReference>
<keyword evidence="3" id="KW-1185">Reference proteome</keyword>
<accession>A0A452ZH53</accession>
<reference evidence="3" key="2">
    <citation type="journal article" date="2017" name="Nat. Plants">
        <title>The Aegilops tauschii genome reveals multiple impacts of transposons.</title>
        <authorList>
            <person name="Zhao G."/>
            <person name="Zou C."/>
            <person name="Li K."/>
            <person name="Wang K."/>
            <person name="Li T."/>
            <person name="Gao L."/>
            <person name="Zhang X."/>
            <person name="Wang H."/>
            <person name="Yang Z."/>
            <person name="Liu X."/>
            <person name="Jiang W."/>
            <person name="Mao L."/>
            <person name="Kong X."/>
            <person name="Jiao Y."/>
            <person name="Jia J."/>
        </authorList>
    </citation>
    <scope>NUCLEOTIDE SEQUENCE [LARGE SCALE GENOMIC DNA]</scope>
    <source>
        <strain evidence="3">cv. AL8/78</strain>
    </source>
</reference>
<evidence type="ECO:0000259" key="1">
    <source>
        <dbReference type="Pfam" id="PF13966"/>
    </source>
</evidence>
<feature type="domain" description="Reverse transcriptase zinc-binding" evidence="1">
    <location>
        <begin position="3"/>
        <end position="89"/>
    </location>
</feature>
<proteinExistence type="predicted"/>